<dbReference type="InterPro" id="IPR028265">
    <property type="entry name" value="TTDN1/SICKLE"/>
</dbReference>
<dbReference type="PANTHER" id="PTHR36054">
    <property type="entry name" value="PROTEIN SICKLE"/>
    <property type="match status" value="1"/>
</dbReference>
<sequence>MDESEKRRERLKAMRMQADQAEFSNNVESSGVPGCLSNPLIETSVVQESCTPRFDFYTDPMAAFSDSRKRSNIVNQIRPDYFNSPSAGGSPISQFSPSHPGPRNPVMSPSPAHQIQGSWQSNQTMYEAQGSSYSSGPYRSPIGMASPFSMHPRIPEVWNGPMGPTSYSFSSNPSGGAHLSSPGFGPRGGSQCINNEQGRGRWVSHSPSPGSGQGLSPSPRPGRGGGRWYGSSMSPGSGQGLSPSPRPGRGGGRSYGSSMRPGLGWSSGRGHGSHTPQGAERFYNESMLEDPWKFLKPVLWRSVVVPVNRWNTPYSSKSWTGKSQSTKKARVSEASNKSSPQPSLAEYLAASFNEALNDATNT</sequence>
<feature type="compositionally biased region" description="Low complexity" evidence="1">
    <location>
        <begin position="229"/>
        <end position="243"/>
    </location>
</feature>
<dbReference type="InterPro" id="IPR039292">
    <property type="entry name" value="SICKLE"/>
</dbReference>
<accession>A0A5N6RAE3</accession>
<dbReference type="GO" id="GO:0035196">
    <property type="term" value="P:miRNA processing"/>
    <property type="evidence" value="ECO:0007669"/>
    <property type="project" value="InterPro"/>
</dbReference>
<dbReference type="PANTHER" id="PTHR36054:SF2">
    <property type="entry name" value="PROTEIN SICKLE"/>
    <property type="match status" value="1"/>
</dbReference>
<dbReference type="Pfam" id="PF15502">
    <property type="entry name" value="MPLKIP"/>
    <property type="match status" value="1"/>
</dbReference>
<gene>
    <name evidence="2" type="ORF">FH972_013804</name>
</gene>
<feature type="compositionally biased region" description="Low complexity" evidence="1">
    <location>
        <begin position="204"/>
        <end position="217"/>
    </location>
</feature>
<keyword evidence="3" id="KW-1185">Reference proteome</keyword>
<dbReference type="Proteomes" id="UP000327013">
    <property type="component" value="Chromosome 5"/>
</dbReference>
<reference evidence="2 3" key="1">
    <citation type="submission" date="2019-06" db="EMBL/GenBank/DDBJ databases">
        <title>A chromosomal-level reference genome of Carpinus fangiana (Coryloideae, Betulaceae).</title>
        <authorList>
            <person name="Yang X."/>
            <person name="Wang Z."/>
            <person name="Zhang L."/>
            <person name="Hao G."/>
            <person name="Liu J."/>
            <person name="Yang Y."/>
        </authorList>
    </citation>
    <scope>NUCLEOTIDE SEQUENCE [LARGE SCALE GENOMIC DNA]</scope>
    <source>
        <strain evidence="2">Cfa_2016G</strain>
        <tissue evidence="2">Leaf</tissue>
    </source>
</reference>
<protein>
    <submittedName>
        <fullName evidence="2">Uncharacterized protein</fullName>
    </submittedName>
</protein>
<evidence type="ECO:0000256" key="1">
    <source>
        <dbReference type="SAM" id="MobiDB-lite"/>
    </source>
</evidence>
<evidence type="ECO:0000313" key="3">
    <source>
        <dbReference type="Proteomes" id="UP000327013"/>
    </source>
</evidence>
<dbReference type="EMBL" id="CM017325">
    <property type="protein sequence ID" value="KAE8057085.1"/>
    <property type="molecule type" value="Genomic_DNA"/>
</dbReference>
<dbReference type="GO" id="GO:0000398">
    <property type="term" value="P:mRNA splicing, via spliceosome"/>
    <property type="evidence" value="ECO:0007669"/>
    <property type="project" value="InterPro"/>
</dbReference>
<feature type="compositionally biased region" description="Polar residues" evidence="1">
    <location>
        <begin position="83"/>
        <end position="97"/>
    </location>
</feature>
<name>A0A5N6RAE3_9ROSI</name>
<organism evidence="2 3">
    <name type="scientific">Carpinus fangiana</name>
    <dbReference type="NCBI Taxonomy" id="176857"/>
    <lineage>
        <taxon>Eukaryota</taxon>
        <taxon>Viridiplantae</taxon>
        <taxon>Streptophyta</taxon>
        <taxon>Embryophyta</taxon>
        <taxon>Tracheophyta</taxon>
        <taxon>Spermatophyta</taxon>
        <taxon>Magnoliopsida</taxon>
        <taxon>eudicotyledons</taxon>
        <taxon>Gunneridae</taxon>
        <taxon>Pentapetalae</taxon>
        <taxon>rosids</taxon>
        <taxon>fabids</taxon>
        <taxon>Fagales</taxon>
        <taxon>Betulaceae</taxon>
        <taxon>Carpinus</taxon>
    </lineage>
</organism>
<feature type="region of interest" description="Disordered" evidence="1">
    <location>
        <begin position="169"/>
        <end position="278"/>
    </location>
</feature>
<feature type="compositionally biased region" description="Polar residues" evidence="1">
    <location>
        <begin position="314"/>
        <end position="326"/>
    </location>
</feature>
<dbReference type="AlphaFoldDB" id="A0A5N6RAE3"/>
<proteinExistence type="predicted"/>
<feature type="compositionally biased region" description="Polar residues" evidence="1">
    <location>
        <begin position="333"/>
        <end position="342"/>
    </location>
</feature>
<feature type="region of interest" description="Disordered" evidence="1">
    <location>
        <begin position="78"/>
        <end position="117"/>
    </location>
</feature>
<dbReference type="OrthoDB" id="1935385at2759"/>
<evidence type="ECO:0000313" key="2">
    <source>
        <dbReference type="EMBL" id="KAE8057085.1"/>
    </source>
</evidence>
<feature type="region of interest" description="Disordered" evidence="1">
    <location>
        <begin position="314"/>
        <end position="342"/>
    </location>
</feature>